<feature type="signal peptide" evidence="2">
    <location>
        <begin position="1"/>
        <end position="22"/>
    </location>
</feature>
<evidence type="ECO:0000313" key="4">
    <source>
        <dbReference type="Proteomes" id="UP000187455"/>
    </source>
</evidence>
<organism evidence="3 4">
    <name type="scientific">Smittium mucronatum</name>
    <dbReference type="NCBI Taxonomy" id="133383"/>
    <lineage>
        <taxon>Eukaryota</taxon>
        <taxon>Fungi</taxon>
        <taxon>Fungi incertae sedis</taxon>
        <taxon>Zoopagomycota</taxon>
        <taxon>Kickxellomycotina</taxon>
        <taxon>Harpellomycetes</taxon>
        <taxon>Harpellales</taxon>
        <taxon>Legeriomycetaceae</taxon>
        <taxon>Smittium</taxon>
    </lineage>
</organism>
<name>A0A1R0GZ30_9FUNG</name>
<dbReference type="AlphaFoldDB" id="A0A1R0GZ30"/>
<feature type="chain" id="PRO_5012548328" evidence="2">
    <location>
        <begin position="23"/>
        <end position="146"/>
    </location>
</feature>
<evidence type="ECO:0000313" key="3">
    <source>
        <dbReference type="EMBL" id="OLY82105.1"/>
    </source>
</evidence>
<reference evidence="3 4" key="1">
    <citation type="journal article" date="2016" name="Mol. Biol. Evol.">
        <title>Genome-Wide Survey of Gut Fungi (Harpellales) Reveals the First Horizontally Transferred Ubiquitin Gene from a Mosquito Host.</title>
        <authorList>
            <person name="Wang Y."/>
            <person name="White M.M."/>
            <person name="Kvist S."/>
            <person name="Moncalvo J.M."/>
        </authorList>
    </citation>
    <scope>NUCLEOTIDE SEQUENCE [LARGE SCALE GENOMIC DNA]</scope>
    <source>
        <strain evidence="3 4">ALG-7-W6</strain>
    </source>
</reference>
<feature type="region of interest" description="Disordered" evidence="1">
    <location>
        <begin position="127"/>
        <end position="146"/>
    </location>
</feature>
<dbReference type="Proteomes" id="UP000187455">
    <property type="component" value="Unassembled WGS sequence"/>
</dbReference>
<sequence>MVSFIKYLGFSVTLLLPLFTNAQDNYSVLFRDYSEPGFMGWGKSGNLEYEDCLEAVFGSRSFEVTSIKSTGVYVYNRTSCRGTPFITGEFIGRFAVEDFEKVYGTRAYSYKFVDVNSDPNRYYSSTPVAPESTSIDVNPYSSVQSS</sequence>
<proteinExistence type="predicted"/>
<keyword evidence="4" id="KW-1185">Reference proteome</keyword>
<evidence type="ECO:0000256" key="2">
    <source>
        <dbReference type="SAM" id="SignalP"/>
    </source>
</evidence>
<dbReference type="EMBL" id="LSSL01001915">
    <property type="protein sequence ID" value="OLY82105.1"/>
    <property type="molecule type" value="Genomic_DNA"/>
</dbReference>
<keyword evidence="2" id="KW-0732">Signal</keyword>
<gene>
    <name evidence="3" type="ORF">AYI68_g3786</name>
</gene>
<accession>A0A1R0GZ30</accession>
<evidence type="ECO:0000256" key="1">
    <source>
        <dbReference type="SAM" id="MobiDB-lite"/>
    </source>
</evidence>
<protein>
    <submittedName>
        <fullName evidence="3">Uncharacterized protein</fullName>
    </submittedName>
</protein>
<comment type="caution">
    <text evidence="3">The sequence shown here is derived from an EMBL/GenBank/DDBJ whole genome shotgun (WGS) entry which is preliminary data.</text>
</comment>